<protein>
    <submittedName>
        <fullName evidence="2">Uncharacterized protein</fullName>
    </submittedName>
</protein>
<sequence>MQAILKEMFSRMKFKQVYLTYVASWGQNSVVCQNEKKRRELLLIIQIKKYQFFFGFVIPIFYVCE</sequence>
<proteinExistence type="predicted"/>
<dbReference type="EMBL" id="QSJM01000010">
    <property type="protein sequence ID" value="RHD83146.1"/>
    <property type="molecule type" value="Genomic_DNA"/>
</dbReference>
<keyword evidence="1" id="KW-1133">Transmembrane helix</keyword>
<dbReference type="AlphaFoldDB" id="A0A414HEX8"/>
<gene>
    <name evidence="2" type="ORF">DW783_04920</name>
</gene>
<comment type="caution">
    <text evidence="2">The sequence shown here is derived from an EMBL/GenBank/DDBJ whole genome shotgun (WGS) entry which is preliminary data.</text>
</comment>
<evidence type="ECO:0000256" key="1">
    <source>
        <dbReference type="SAM" id="Phobius"/>
    </source>
</evidence>
<reference evidence="2 3" key="1">
    <citation type="submission" date="2018-08" db="EMBL/GenBank/DDBJ databases">
        <title>A genome reference for cultivated species of the human gut microbiota.</title>
        <authorList>
            <person name="Zou Y."/>
            <person name="Xue W."/>
            <person name="Luo G."/>
        </authorList>
    </citation>
    <scope>NUCLEOTIDE SEQUENCE [LARGE SCALE GENOMIC DNA]</scope>
    <source>
        <strain evidence="2 3">AM30-40</strain>
    </source>
</reference>
<feature type="transmembrane region" description="Helical" evidence="1">
    <location>
        <begin position="41"/>
        <end position="62"/>
    </location>
</feature>
<organism evidence="2 3">
    <name type="scientific">Phocaeicola vulgatus</name>
    <name type="common">Bacteroides vulgatus</name>
    <dbReference type="NCBI Taxonomy" id="821"/>
    <lineage>
        <taxon>Bacteria</taxon>
        <taxon>Pseudomonadati</taxon>
        <taxon>Bacteroidota</taxon>
        <taxon>Bacteroidia</taxon>
        <taxon>Bacteroidales</taxon>
        <taxon>Bacteroidaceae</taxon>
        <taxon>Phocaeicola</taxon>
    </lineage>
</organism>
<name>A0A414HEX8_PHOVU</name>
<keyword evidence="1" id="KW-0812">Transmembrane</keyword>
<evidence type="ECO:0000313" key="2">
    <source>
        <dbReference type="EMBL" id="RHD83146.1"/>
    </source>
</evidence>
<evidence type="ECO:0000313" key="3">
    <source>
        <dbReference type="Proteomes" id="UP000283429"/>
    </source>
</evidence>
<dbReference type="Proteomes" id="UP000283429">
    <property type="component" value="Unassembled WGS sequence"/>
</dbReference>
<accession>A0A414HEX8</accession>
<keyword evidence="1" id="KW-0472">Membrane</keyword>